<name>A0ABU8D520_9GAMM</name>
<comment type="caution">
    <text evidence="3">The sequence shown here is derived from an EMBL/GenBank/DDBJ whole genome shotgun (WGS) entry which is preliminary data.</text>
</comment>
<proteinExistence type="predicted"/>
<evidence type="ECO:0000256" key="1">
    <source>
        <dbReference type="SAM" id="Phobius"/>
    </source>
</evidence>
<dbReference type="InterPro" id="IPR025746">
    <property type="entry name" value="PilX_N_dom"/>
</dbReference>
<keyword evidence="1" id="KW-0812">Transmembrane</keyword>
<dbReference type="Proteomes" id="UP001387215">
    <property type="component" value="Unassembled WGS sequence"/>
</dbReference>
<dbReference type="Pfam" id="PF14341">
    <property type="entry name" value="PilX_N"/>
    <property type="match status" value="1"/>
</dbReference>
<feature type="domain" description="Type 4 fimbrial biogenesis protein PilX N-terminal" evidence="2">
    <location>
        <begin position="17"/>
        <end position="65"/>
    </location>
</feature>
<gene>
    <name evidence="3" type="ORF">V2J18_15660</name>
</gene>
<keyword evidence="4" id="KW-1185">Reference proteome</keyword>
<dbReference type="EMBL" id="JBANDL010000002">
    <property type="protein sequence ID" value="MEI2456101.1"/>
    <property type="molecule type" value="Genomic_DNA"/>
</dbReference>
<feature type="transmembrane region" description="Helical" evidence="1">
    <location>
        <begin position="20"/>
        <end position="39"/>
    </location>
</feature>
<organism evidence="3 4">
    <name type="scientific">Lysobacter firmicutimachus</name>
    <dbReference type="NCBI Taxonomy" id="1792846"/>
    <lineage>
        <taxon>Bacteria</taxon>
        <taxon>Pseudomonadati</taxon>
        <taxon>Pseudomonadota</taxon>
        <taxon>Gammaproteobacteria</taxon>
        <taxon>Lysobacterales</taxon>
        <taxon>Lysobacteraceae</taxon>
        <taxon>Lysobacter</taxon>
    </lineage>
</organism>
<evidence type="ECO:0000259" key="2">
    <source>
        <dbReference type="Pfam" id="PF14341"/>
    </source>
</evidence>
<keyword evidence="1" id="KW-0472">Membrane</keyword>
<reference evidence="3 4" key="1">
    <citation type="submission" date="2024-02" db="EMBL/GenBank/DDBJ databases">
        <title>Lysobacter Genome Sequencing and Mining.</title>
        <authorList>
            <person name="Bierman J."/>
            <person name="Walker M.C."/>
        </authorList>
    </citation>
    <scope>NUCLEOTIDE SEQUENCE [LARGE SCALE GENOMIC DNA]</scope>
    <source>
        <strain evidence="3 4">PB6250</strain>
    </source>
</reference>
<dbReference type="RefSeq" id="WP_064748371.1">
    <property type="nucleotide sequence ID" value="NZ_JBANDL010000002.1"/>
</dbReference>
<protein>
    <submittedName>
        <fullName evidence="3">PilX N-terminal domain-containing pilus assembly protein</fullName>
    </submittedName>
</protein>
<sequence length="171" mass="18468">MNIIRTRSYPKFQRSQRGVVLYVALIMLILLALLGITAMQVTGLQERMTASYRSTNMAFQNAEGRARGKESDLQRQVQSGGAEAIDLDESVCTAGFDPSGWAEKLKYANPLPAKLSYTRRIDECVSGGSGIGMGTAPVSENTNLIFQVTAYAVDRGANPGSDAVIDTIFVP</sequence>
<accession>A0ABU8D520</accession>
<keyword evidence="1" id="KW-1133">Transmembrane helix</keyword>
<evidence type="ECO:0000313" key="4">
    <source>
        <dbReference type="Proteomes" id="UP001387215"/>
    </source>
</evidence>
<evidence type="ECO:0000313" key="3">
    <source>
        <dbReference type="EMBL" id="MEI2456101.1"/>
    </source>
</evidence>